<dbReference type="HAMAP" id="MF_01884">
    <property type="entry name" value="Rho"/>
    <property type="match status" value="1"/>
</dbReference>
<accession>A0ABV9TP79</accession>
<dbReference type="Pfam" id="PF07497">
    <property type="entry name" value="Rho_RNA_bind"/>
    <property type="match status" value="1"/>
</dbReference>
<evidence type="ECO:0000256" key="4">
    <source>
        <dbReference type="ARBA" id="ARBA00022806"/>
    </source>
</evidence>
<evidence type="ECO:0000259" key="13">
    <source>
        <dbReference type="PROSITE" id="PS51856"/>
    </source>
</evidence>
<evidence type="ECO:0000256" key="10">
    <source>
        <dbReference type="NCBIfam" id="TIGR00767"/>
    </source>
</evidence>
<feature type="binding site" evidence="9">
    <location>
        <position position="532"/>
    </location>
    <ligand>
        <name>ATP</name>
        <dbReference type="ChEBI" id="CHEBI:30616"/>
    </ligand>
</feature>
<evidence type="ECO:0000256" key="8">
    <source>
        <dbReference type="ARBA" id="ARBA00023163"/>
    </source>
</evidence>
<dbReference type="Gene3D" id="3.40.50.300">
    <property type="entry name" value="P-loop containing nucleotide triphosphate hydrolases"/>
    <property type="match status" value="1"/>
</dbReference>
<dbReference type="SMART" id="SM00959">
    <property type="entry name" value="Rho_N"/>
    <property type="match status" value="1"/>
</dbReference>
<dbReference type="SMART" id="SM00357">
    <property type="entry name" value="CSP"/>
    <property type="match status" value="1"/>
</dbReference>
<organism evidence="14 15">
    <name type="scientific">Kocuria oceani</name>
    <dbReference type="NCBI Taxonomy" id="988827"/>
    <lineage>
        <taxon>Bacteria</taxon>
        <taxon>Bacillati</taxon>
        <taxon>Actinomycetota</taxon>
        <taxon>Actinomycetes</taxon>
        <taxon>Micrococcales</taxon>
        <taxon>Micrococcaceae</taxon>
        <taxon>Kocuria</taxon>
    </lineage>
</organism>
<comment type="caution">
    <text evidence="14">The sequence shown here is derived from an EMBL/GenBank/DDBJ whole genome shotgun (WGS) entry which is preliminary data.</text>
</comment>
<keyword evidence="1 9" id="KW-0806">Transcription termination</keyword>
<dbReference type="InterPro" id="IPR003593">
    <property type="entry name" value="AAA+_ATPase"/>
</dbReference>
<dbReference type="InterPro" id="IPR004665">
    <property type="entry name" value="Term_rho"/>
</dbReference>
<feature type="binding site" evidence="9">
    <location>
        <begin position="501"/>
        <end position="506"/>
    </location>
    <ligand>
        <name>ATP</name>
        <dbReference type="ChEBI" id="CHEBI:30616"/>
    </ligand>
</feature>
<proteinExistence type="inferred from homology"/>
<keyword evidence="4 9" id="KW-0347">Helicase</keyword>
<dbReference type="Gene3D" id="2.40.50.140">
    <property type="entry name" value="Nucleic acid-binding proteins"/>
    <property type="match status" value="1"/>
</dbReference>
<evidence type="ECO:0000256" key="7">
    <source>
        <dbReference type="ARBA" id="ARBA00023015"/>
    </source>
</evidence>
<keyword evidence="7 9" id="KW-0805">Transcription regulation</keyword>
<dbReference type="InterPro" id="IPR000194">
    <property type="entry name" value="ATPase_F1/V1/A1_a/bsu_nucl-bd"/>
</dbReference>
<comment type="function">
    <text evidence="9">Facilitates transcription termination by a mechanism that involves Rho binding to the nascent RNA, activation of Rho's RNA-dependent ATPase activity, and release of the mRNA from the DNA template.</text>
</comment>
<dbReference type="RefSeq" id="WP_277550067.1">
    <property type="nucleotide sequence ID" value="NZ_JARAMH010000002.1"/>
</dbReference>
<keyword evidence="5 9" id="KW-0067">ATP-binding</keyword>
<evidence type="ECO:0000256" key="11">
    <source>
        <dbReference type="PROSITE-ProRule" id="PRU01203"/>
    </source>
</evidence>
<dbReference type="EC" id="3.6.4.-" evidence="9 10"/>
<dbReference type="EMBL" id="JBHSIW010000025">
    <property type="protein sequence ID" value="MFC4905318.1"/>
    <property type="molecule type" value="Genomic_DNA"/>
</dbReference>
<dbReference type="PROSITE" id="PS51856">
    <property type="entry name" value="RHO_RNA_BD"/>
    <property type="match status" value="1"/>
</dbReference>
<feature type="compositionally biased region" description="Basic and acidic residues" evidence="12">
    <location>
        <begin position="205"/>
        <end position="319"/>
    </location>
</feature>
<feature type="domain" description="Rho RNA-BD" evidence="13">
    <location>
        <begin position="367"/>
        <end position="446"/>
    </location>
</feature>
<keyword evidence="8 9" id="KW-0804">Transcription</keyword>
<evidence type="ECO:0000313" key="14">
    <source>
        <dbReference type="EMBL" id="MFC4905318.1"/>
    </source>
</evidence>
<protein>
    <recommendedName>
        <fullName evidence="9 10">Transcription termination factor Rho</fullName>
        <ecNumber evidence="9 10">3.6.4.-</ecNumber>
    </recommendedName>
    <alternativeName>
        <fullName evidence="9">ATP-dependent helicase Rho</fullName>
    </alternativeName>
</protein>
<keyword evidence="3 9" id="KW-0378">Hydrolase</keyword>
<keyword evidence="6 9" id="KW-0694">RNA-binding</keyword>
<evidence type="ECO:0000256" key="9">
    <source>
        <dbReference type="HAMAP-Rule" id="MF_01884"/>
    </source>
</evidence>
<dbReference type="InterPro" id="IPR012340">
    <property type="entry name" value="NA-bd_OB-fold"/>
</dbReference>
<evidence type="ECO:0000256" key="6">
    <source>
        <dbReference type="ARBA" id="ARBA00022884"/>
    </source>
</evidence>
<dbReference type="InterPro" id="IPR011112">
    <property type="entry name" value="Rho-like_N"/>
</dbReference>
<reference evidence="15" key="1">
    <citation type="journal article" date="2019" name="Int. J. Syst. Evol. Microbiol.">
        <title>The Global Catalogue of Microorganisms (GCM) 10K type strain sequencing project: providing services to taxonomists for standard genome sequencing and annotation.</title>
        <authorList>
            <consortium name="The Broad Institute Genomics Platform"/>
            <consortium name="The Broad Institute Genome Sequencing Center for Infectious Disease"/>
            <person name="Wu L."/>
            <person name="Ma J."/>
        </authorList>
    </citation>
    <scope>NUCLEOTIDE SEQUENCE [LARGE SCALE GENOMIC DNA]</scope>
    <source>
        <strain evidence="15">CGMCC 4.6946</strain>
    </source>
</reference>
<gene>
    <name evidence="9 14" type="primary">rho</name>
    <name evidence="14" type="ORF">ACFPCS_17265</name>
</gene>
<comment type="caution">
    <text evidence="9">Lacks conserved residue(s) required for the propagation of feature annotation.</text>
</comment>
<evidence type="ECO:0000256" key="3">
    <source>
        <dbReference type="ARBA" id="ARBA00022801"/>
    </source>
</evidence>
<feature type="compositionally biased region" description="Polar residues" evidence="12">
    <location>
        <begin position="155"/>
        <end position="167"/>
    </location>
</feature>
<feature type="compositionally biased region" description="Basic and acidic residues" evidence="12">
    <location>
        <begin position="327"/>
        <end position="343"/>
    </location>
</feature>
<evidence type="ECO:0000256" key="12">
    <source>
        <dbReference type="SAM" id="MobiDB-lite"/>
    </source>
</evidence>
<keyword evidence="2 9" id="KW-0547">Nucleotide-binding</keyword>
<comment type="subunit">
    <text evidence="9">Homohexamer. The homohexamer assembles into an open ring structure.</text>
</comment>
<dbReference type="InterPro" id="IPR011113">
    <property type="entry name" value="Rho_RNA-bd"/>
</dbReference>
<dbReference type="InterPro" id="IPR027417">
    <property type="entry name" value="P-loop_NTPase"/>
</dbReference>
<comment type="similarity">
    <text evidence="9 11">Belongs to the Rho family.</text>
</comment>
<dbReference type="CDD" id="cd01128">
    <property type="entry name" value="rho_factor_C"/>
    <property type="match status" value="1"/>
</dbReference>
<dbReference type="Proteomes" id="UP001595797">
    <property type="component" value="Unassembled WGS sequence"/>
</dbReference>
<evidence type="ECO:0000313" key="15">
    <source>
        <dbReference type="Proteomes" id="UP001595797"/>
    </source>
</evidence>
<evidence type="ECO:0000256" key="2">
    <source>
        <dbReference type="ARBA" id="ARBA00022741"/>
    </source>
</evidence>
<name>A0ABV9TP79_9MICC</name>
<dbReference type="NCBIfam" id="TIGR00767">
    <property type="entry name" value="rho"/>
    <property type="match status" value="1"/>
</dbReference>
<dbReference type="Pfam" id="PF00006">
    <property type="entry name" value="ATP-synt_ab"/>
    <property type="match status" value="1"/>
</dbReference>
<dbReference type="PANTHER" id="PTHR46425">
    <property type="entry name" value="TRANSCRIPTION TERMINATION FACTOR RHO"/>
    <property type="match status" value="1"/>
</dbReference>
<keyword evidence="15" id="KW-1185">Reference proteome</keyword>
<dbReference type="InterPro" id="IPR041703">
    <property type="entry name" value="Rho_factor_ATP-bd"/>
</dbReference>
<dbReference type="Pfam" id="PF07498">
    <property type="entry name" value="Rho_N"/>
    <property type="match status" value="1"/>
</dbReference>
<dbReference type="SMART" id="SM00382">
    <property type="entry name" value="AAA"/>
    <property type="match status" value="1"/>
</dbReference>
<dbReference type="InterPro" id="IPR011129">
    <property type="entry name" value="CSD"/>
</dbReference>
<evidence type="ECO:0000256" key="1">
    <source>
        <dbReference type="ARBA" id="ARBA00022472"/>
    </source>
</evidence>
<feature type="region of interest" description="Disordered" evidence="12">
    <location>
        <begin position="58"/>
        <end position="361"/>
    </location>
</feature>
<sequence length="749" mass="81942">MTETTDLSTGTEETTTDTRNAGLSALKLAQLQALASQLGITGARRMRKSLLVDAIAAHQRGGAVADRDRAVEQKIAQTVEKTADQQPAAPAERPAEDSGRPAAAGQPDGEQGGQDAPPQRRTRSRRATSTGVVAPAEQDGSTRPAEAGEPYGQSAPEQSTSAQSGPEQSGEDASGSEGEGGRGRSRNRRNRSREDNGGNGQESSQRAEESRPAAEGRDEDQKQDRSRNQNRGQDNRGQDNRQDKGGQDNRGQDKGGQDNRQDKGGQDKNDGRGKGGRSQESKGQDNRQDNRGQDKNGQDNRGQDNRGQDKNGQDGEGGSRRSRRNRNRNDRDRDRNDRAERNERRNRRGRSSGPEVDDTEFTEDDVLLPVAGILDVLDNYAFVRTSGYLPGPNDVYVSLAQVKKHNLRKGDAVVGAIRAPRDGEQQNNTRQKFNALVQLTTVNGKKAEDNRDRVDFGKLIPLYPQERLRLETEPKKIGPRVVDLVAPIGKGQRGLIVSPPKAGKTLMLQAIANAITTNNPEVHLMMVLVDERPEEVTDMQRTVKGEVIASTFDRPADDHTTVAELAIERAKRLVEMGMDVVVLLDSMTRLGRAYNLSAPASGRILSGGVDSAALYPPKKFFGAARNIENGGSLTILATALVETGSKMDEVIFEEFKGTGNMELRLSRSLADKRIYPAVDVNSSGTRREENLLSPDEIKIMWKLRRVLSGLDQQQALELLTNKLRDTQSNTEFLLQVQKTTLSARSESDR</sequence>
<feature type="binding site" evidence="9">
    <location>
        <begin position="489"/>
        <end position="494"/>
    </location>
    <ligand>
        <name>ATP</name>
        <dbReference type="ChEBI" id="CHEBI:30616"/>
    </ligand>
</feature>
<dbReference type="NCBIfam" id="NF006886">
    <property type="entry name" value="PRK09376.1"/>
    <property type="match status" value="1"/>
</dbReference>
<dbReference type="SUPFAM" id="SSF52540">
    <property type="entry name" value="P-loop containing nucleoside triphosphate hydrolases"/>
    <property type="match status" value="1"/>
</dbReference>
<evidence type="ECO:0000256" key="5">
    <source>
        <dbReference type="ARBA" id="ARBA00022840"/>
    </source>
</evidence>
<dbReference type="PANTHER" id="PTHR46425:SF1">
    <property type="entry name" value="TRANSCRIPTION TERMINATION FACTOR RHO"/>
    <property type="match status" value="1"/>
</dbReference>